<name>A0A6A5XI11_9PLEO</name>
<gene>
    <name evidence="3" type="ORF">BU24DRAFT_253228</name>
</gene>
<sequence>MVVFLGWTKSLTVWMIARGSSIVHPKEDEVRYCNSIRSIPKRTRNAEADMHNIPTQPVKSFCHPPDAPIFSSHTLHPEGPQPTTSLEARVPPNPATYGHRARALQPTRTTTRGIDRWSGNVTLGCLGKY</sequence>
<dbReference type="Proteomes" id="UP000799778">
    <property type="component" value="Unassembled WGS sequence"/>
</dbReference>
<keyword evidence="2" id="KW-0732">Signal</keyword>
<feature type="chain" id="PRO_5025494858" evidence="2">
    <location>
        <begin position="20"/>
        <end position="129"/>
    </location>
</feature>
<reference evidence="3" key="1">
    <citation type="journal article" date="2020" name="Stud. Mycol.">
        <title>101 Dothideomycetes genomes: a test case for predicting lifestyles and emergence of pathogens.</title>
        <authorList>
            <person name="Haridas S."/>
            <person name="Albert R."/>
            <person name="Binder M."/>
            <person name="Bloem J."/>
            <person name="Labutti K."/>
            <person name="Salamov A."/>
            <person name="Andreopoulos B."/>
            <person name="Baker S."/>
            <person name="Barry K."/>
            <person name="Bills G."/>
            <person name="Bluhm B."/>
            <person name="Cannon C."/>
            <person name="Castanera R."/>
            <person name="Culley D."/>
            <person name="Daum C."/>
            <person name="Ezra D."/>
            <person name="Gonzalez J."/>
            <person name="Henrissat B."/>
            <person name="Kuo A."/>
            <person name="Liang C."/>
            <person name="Lipzen A."/>
            <person name="Lutzoni F."/>
            <person name="Magnuson J."/>
            <person name="Mondo S."/>
            <person name="Nolan M."/>
            <person name="Ohm R."/>
            <person name="Pangilinan J."/>
            <person name="Park H.-J."/>
            <person name="Ramirez L."/>
            <person name="Alfaro M."/>
            <person name="Sun H."/>
            <person name="Tritt A."/>
            <person name="Yoshinaga Y."/>
            <person name="Zwiers L.-H."/>
            <person name="Turgeon B."/>
            <person name="Goodwin S."/>
            <person name="Spatafora J."/>
            <person name="Crous P."/>
            <person name="Grigoriev I."/>
        </authorList>
    </citation>
    <scope>NUCLEOTIDE SEQUENCE</scope>
    <source>
        <strain evidence="3">CBS 175.79</strain>
    </source>
</reference>
<evidence type="ECO:0000256" key="2">
    <source>
        <dbReference type="SAM" id="SignalP"/>
    </source>
</evidence>
<evidence type="ECO:0000313" key="3">
    <source>
        <dbReference type="EMBL" id="KAF2012506.1"/>
    </source>
</evidence>
<accession>A0A6A5XI11</accession>
<feature type="region of interest" description="Disordered" evidence="1">
    <location>
        <begin position="75"/>
        <end position="98"/>
    </location>
</feature>
<proteinExistence type="predicted"/>
<dbReference type="EMBL" id="ML978072">
    <property type="protein sequence ID" value="KAF2012506.1"/>
    <property type="molecule type" value="Genomic_DNA"/>
</dbReference>
<evidence type="ECO:0000256" key="1">
    <source>
        <dbReference type="SAM" id="MobiDB-lite"/>
    </source>
</evidence>
<dbReference type="RefSeq" id="XP_033380845.1">
    <property type="nucleotide sequence ID" value="XM_033522416.1"/>
</dbReference>
<organism evidence="3 4">
    <name type="scientific">Aaosphaeria arxii CBS 175.79</name>
    <dbReference type="NCBI Taxonomy" id="1450172"/>
    <lineage>
        <taxon>Eukaryota</taxon>
        <taxon>Fungi</taxon>
        <taxon>Dikarya</taxon>
        <taxon>Ascomycota</taxon>
        <taxon>Pezizomycotina</taxon>
        <taxon>Dothideomycetes</taxon>
        <taxon>Pleosporomycetidae</taxon>
        <taxon>Pleosporales</taxon>
        <taxon>Pleosporales incertae sedis</taxon>
        <taxon>Aaosphaeria</taxon>
    </lineage>
</organism>
<dbReference type="AlphaFoldDB" id="A0A6A5XI11"/>
<dbReference type="GeneID" id="54279813"/>
<protein>
    <submittedName>
        <fullName evidence="3">Uncharacterized protein</fullName>
    </submittedName>
</protein>
<evidence type="ECO:0000313" key="4">
    <source>
        <dbReference type="Proteomes" id="UP000799778"/>
    </source>
</evidence>
<feature type="signal peptide" evidence="2">
    <location>
        <begin position="1"/>
        <end position="19"/>
    </location>
</feature>
<keyword evidence="4" id="KW-1185">Reference proteome</keyword>